<feature type="region of interest" description="Disordered" evidence="2">
    <location>
        <begin position="33"/>
        <end position="52"/>
    </location>
</feature>
<dbReference type="InterPro" id="IPR000999">
    <property type="entry name" value="RNase_III_dom"/>
</dbReference>
<dbReference type="GO" id="GO:0030422">
    <property type="term" value="P:siRNA processing"/>
    <property type="evidence" value="ECO:0007669"/>
    <property type="project" value="TreeGrafter"/>
</dbReference>
<dbReference type="PROSITE" id="PS50142">
    <property type="entry name" value="RNASE_3_2"/>
    <property type="match status" value="1"/>
</dbReference>
<gene>
    <name evidence="4" type="ORF">Vretifemale_9790</name>
</gene>
<dbReference type="SUPFAM" id="SSF69065">
    <property type="entry name" value="RNase III domain-like"/>
    <property type="match status" value="1"/>
</dbReference>
<evidence type="ECO:0000256" key="1">
    <source>
        <dbReference type="ARBA" id="ARBA00022801"/>
    </source>
</evidence>
<dbReference type="PANTHER" id="PTHR14950">
    <property type="entry name" value="DICER-RELATED"/>
    <property type="match status" value="1"/>
</dbReference>
<accession>A0A8J4FN82</accession>
<evidence type="ECO:0000256" key="2">
    <source>
        <dbReference type="SAM" id="MobiDB-lite"/>
    </source>
</evidence>
<proteinExistence type="predicted"/>
<evidence type="ECO:0000259" key="3">
    <source>
        <dbReference type="PROSITE" id="PS50142"/>
    </source>
</evidence>
<dbReference type="GO" id="GO:0003723">
    <property type="term" value="F:RNA binding"/>
    <property type="evidence" value="ECO:0007669"/>
    <property type="project" value="TreeGrafter"/>
</dbReference>
<dbReference type="AlphaFoldDB" id="A0A8J4FN82"/>
<evidence type="ECO:0000313" key="5">
    <source>
        <dbReference type="Proteomes" id="UP000747110"/>
    </source>
</evidence>
<dbReference type="Gene3D" id="1.10.1520.10">
    <property type="entry name" value="Ribonuclease III domain"/>
    <property type="match status" value="1"/>
</dbReference>
<keyword evidence="5" id="KW-1185">Reference proteome</keyword>
<dbReference type="Proteomes" id="UP000747110">
    <property type="component" value="Unassembled WGS sequence"/>
</dbReference>
<dbReference type="GO" id="GO:0005737">
    <property type="term" value="C:cytoplasm"/>
    <property type="evidence" value="ECO:0007669"/>
    <property type="project" value="TreeGrafter"/>
</dbReference>
<dbReference type="GO" id="GO:0004525">
    <property type="term" value="F:ribonuclease III activity"/>
    <property type="evidence" value="ECO:0007669"/>
    <property type="project" value="InterPro"/>
</dbReference>
<name>A0A8J4FN82_9CHLO</name>
<feature type="domain" description="RNase III" evidence="3">
    <location>
        <begin position="69"/>
        <end position="126"/>
    </location>
</feature>
<organism evidence="4 5">
    <name type="scientific">Volvox reticuliferus</name>
    <dbReference type="NCBI Taxonomy" id="1737510"/>
    <lineage>
        <taxon>Eukaryota</taxon>
        <taxon>Viridiplantae</taxon>
        <taxon>Chlorophyta</taxon>
        <taxon>core chlorophytes</taxon>
        <taxon>Chlorophyceae</taxon>
        <taxon>CS clade</taxon>
        <taxon>Chlamydomonadales</taxon>
        <taxon>Volvocaceae</taxon>
        <taxon>Volvox</taxon>
    </lineage>
</organism>
<protein>
    <recommendedName>
        <fullName evidence="3">RNase III domain-containing protein</fullName>
    </recommendedName>
</protein>
<dbReference type="GO" id="GO:0005634">
    <property type="term" value="C:nucleus"/>
    <property type="evidence" value="ECO:0007669"/>
    <property type="project" value="TreeGrafter"/>
</dbReference>
<evidence type="ECO:0000313" key="4">
    <source>
        <dbReference type="EMBL" id="GIL80755.1"/>
    </source>
</evidence>
<dbReference type="EMBL" id="BNCP01000019">
    <property type="protein sequence ID" value="GIL80755.1"/>
    <property type="molecule type" value="Genomic_DNA"/>
</dbReference>
<dbReference type="InterPro" id="IPR036389">
    <property type="entry name" value="RNase_III_sf"/>
</dbReference>
<sequence>MGVGLLPEDAVRVILQGFDQVAPVCAEEQKRRAAAAANMADSSPRSDVGPTSLRERSFADMPLTLQRSVLAVEGILGHTFKHPSLCVQALTHVSHPRASSCGGGYQRVEFLGDGVLGMVTSLWAFR</sequence>
<dbReference type="OrthoDB" id="552151at2759"/>
<dbReference type="PANTHER" id="PTHR14950:SF37">
    <property type="entry name" value="ENDORIBONUCLEASE DICER"/>
    <property type="match status" value="1"/>
</dbReference>
<keyword evidence="1" id="KW-0378">Hydrolase</keyword>
<comment type="caution">
    <text evidence="4">The sequence shown here is derived from an EMBL/GenBank/DDBJ whole genome shotgun (WGS) entry which is preliminary data.</text>
</comment>
<reference evidence="4" key="1">
    <citation type="journal article" date="2021" name="Proc. Natl. Acad. Sci. U.S.A.">
        <title>Three genomes in the algal genus Volvox reveal the fate of a haploid sex-determining region after a transition to homothallism.</title>
        <authorList>
            <person name="Yamamoto K."/>
            <person name="Hamaji T."/>
            <person name="Kawai-Toyooka H."/>
            <person name="Matsuzaki R."/>
            <person name="Takahashi F."/>
            <person name="Nishimura Y."/>
            <person name="Kawachi M."/>
            <person name="Noguchi H."/>
            <person name="Minakuchi Y."/>
            <person name="Umen J.G."/>
            <person name="Toyoda A."/>
            <person name="Nozaki H."/>
        </authorList>
    </citation>
    <scope>NUCLEOTIDE SEQUENCE</scope>
    <source>
        <strain evidence="4">NIES-3786</strain>
    </source>
</reference>